<dbReference type="GO" id="GO:0003677">
    <property type="term" value="F:DNA binding"/>
    <property type="evidence" value="ECO:0007669"/>
    <property type="project" value="UniProtKB-UniRule"/>
</dbReference>
<protein>
    <submittedName>
        <fullName evidence="4">TetR family transcriptional regulator</fullName>
    </submittedName>
</protein>
<evidence type="ECO:0000256" key="1">
    <source>
        <dbReference type="ARBA" id="ARBA00023125"/>
    </source>
</evidence>
<feature type="domain" description="HTH tetR-type" evidence="3">
    <location>
        <begin position="8"/>
        <end position="68"/>
    </location>
</feature>
<dbReference type="PANTHER" id="PTHR43479">
    <property type="entry name" value="ACREF/ENVCD OPERON REPRESSOR-RELATED"/>
    <property type="match status" value="1"/>
</dbReference>
<dbReference type="SUPFAM" id="SSF46689">
    <property type="entry name" value="Homeodomain-like"/>
    <property type="match status" value="1"/>
</dbReference>
<gene>
    <name evidence="4" type="ORF">SAMN05880501_11585</name>
</gene>
<keyword evidence="1 2" id="KW-0238">DNA-binding</keyword>
<dbReference type="Proteomes" id="UP000219636">
    <property type="component" value="Unassembled WGS sequence"/>
</dbReference>
<dbReference type="PROSITE" id="PS50977">
    <property type="entry name" value="HTH_TETR_2"/>
    <property type="match status" value="1"/>
</dbReference>
<dbReference type="EMBL" id="OBMQ01000015">
    <property type="protein sequence ID" value="SOC23463.1"/>
    <property type="molecule type" value="Genomic_DNA"/>
</dbReference>
<dbReference type="Pfam" id="PF14278">
    <property type="entry name" value="TetR_C_8"/>
    <property type="match status" value="1"/>
</dbReference>
<proteinExistence type="predicted"/>
<accession>A0A285TL96</accession>
<dbReference type="AlphaFoldDB" id="A0A285TL96"/>
<sequence>MKTDLRVMKTKEALQEALLTLLKNKPLELISISELCRKAKVNRGTFYFHYGQIEDLYEDYFREIMRDLANCYQEPYRHVVKLKTSELDPKTIKVFHHIEKYKPFYRIVFSKNMPLTYYYLLFEEIKNLFTKDREVNYQVDNTINSEYFSSYQANAILGMIIQWSMNDFKQPASFLNEQLVKIINLEV</sequence>
<dbReference type="PANTHER" id="PTHR43479:SF7">
    <property type="entry name" value="TETR-FAMILY TRANSCRIPTIONAL REGULATOR"/>
    <property type="match status" value="1"/>
</dbReference>
<feature type="DNA-binding region" description="H-T-H motif" evidence="2">
    <location>
        <begin position="31"/>
        <end position="50"/>
    </location>
</feature>
<evidence type="ECO:0000313" key="4">
    <source>
        <dbReference type="EMBL" id="SOC23463.1"/>
    </source>
</evidence>
<reference evidence="5" key="1">
    <citation type="submission" date="2017-08" db="EMBL/GenBank/DDBJ databases">
        <authorList>
            <person name="Varghese N."/>
            <person name="Submissions S."/>
        </authorList>
    </citation>
    <scope>NUCLEOTIDE SEQUENCE [LARGE SCALE GENOMIC DNA]</scope>
    <source>
        <strain evidence="5">JC22</strain>
    </source>
</reference>
<organism evidence="4 5">
    <name type="scientific">Ureibacillus xyleni</name>
    <dbReference type="NCBI Taxonomy" id="614648"/>
    <lineage>
        <taxon>Bacteria</taxon>
        <taxon>Bacillati</taxon>
        <taxon>Bacillota</taxon>
        <taxon>Bacilli</taxon>
        <taxon>Bacillales</taxon>
        <taxon>Caryophanaceae</taxon>
        <taxon>Ureibacillus</taxon>
    </lineage>
</organism>
<evidence type="ECO:0000256" key="2">
    <source>
        <dbReference type="PROSITE-ProRule" id="PRU00335"/>
    </source>
</evidence>
<dbReference type="InterPro" id="IPR050624">
    <property type="entry name" value="HTH-type_Tx_Regulator"/>
</dbReference>
<dbReference type="InterPro" id="IPR039532">
    <property type="entry name" value="TetR_C_Firmicutes"/>
</dbReference>
<dbReference type="Gene3D" id="1.10.357.10">
    <property type="entry name" value="Tetracycline Repressor, domain 2"/>
    <property type="match status" value="1"/>
</dbReference>
<evidence type="ECO:0000313" key="5">
    <source>
        <dbReference type="Proteomes" id="UP000219636"/>
    </source>
</evidence>
<evidence type="ECO:0000259" key="3">
    <source>
        <dbReference type="PROSITE" id="PS50977"/>
    </source>
</evidence>
<dbReference type="InterPro" id="IPR009057">
    <property type="entry name" value="Homeodomain-like_sf"/>
</dbReference>
<name>A0A285TL96_9BACL</name>
<keyword evidence="5" id="KW-1185">Reference proteome</keyword>
<dbReference type="InterPro" id="IPR001647">
    <property type="entry name" value="HTH_TetR"/>
</dbReference>